<organism evidence="1 2">
    <name type="scientific">Acinetobacter celticus</name>
    <dbReference type="NCBI Taxonomy" id="1891224"/>
    <lineage>
        <taxon>Bacteria</taxon>
        <taxon>Pseudomonadati</taxon>
        <taxon>Pseudomonadota</taxon>
        <taxon>Gammaproteobacteria</taxon>
        <taxon>Moraxellales</taxon>
        <taxon>Moraxellaceae</taxon>
        <taxon>Acinetobacter</taxon>
    </lineage>
</organism>
<evidence type="ECO:0000313" key="1">
    <source>
        <dbReference type="EMBL" id="ODA12594.1"/>
    </source>
</evidence>
<dbReference type="STRING" id="1891224.BBP83_08475"/>
<sequence length="885" mass="98700">MGGSSSQTIGQRYFAKLAVFIGNPIEKLIGINFDNRGWVYKPNNEESSFCIEKQNLYGDKEGGVAGFVDIQTGTADQLPNVFYKADFPKVSGYPFQSYLLFRGLGQRVSGGTIGGIAGIIMGGQHYSASFYLGNSGYMKEMLLWPQRVHVRNDGSPQWYDEKAEIVAIPSVSFIDDLKFSASHATVDGAAGIIIDSGFSKDDVLVVEKTKGLTYKAWSNWSADISSENSWTNEISVTSNAGVSKFWEGYFETDDEAEEYASNHYFTLTGSTSYKFWIDDIPPDDNRGGVSLRVYKGGVSDLNPIHKIREILTDDTAMHKPESDVNDENFKKAADVLYEEKIGISWAVTEKSCLEAINELCGHIEAGIRVNRQSGLYEMVLFRDDWFKDDEIHTLPLNKIKSMQLDPQNTDETINQLNVSHYNREAIKNSSFSIAENASIKNLQGRVNAETADFPYFMNQRNAAVVAQWKLKQMSTPVWQGTFTTGFYEARKWNRYDLLKLAWPRKWSGTILVRIMKINLGAGTDVSIDFVEVVPYSSDLSSNIVIDTPVDTSPKPPQPALFKAFELSYFEAVQLNGQKSVDDALAYNPDAGYATVIAKRPQNNSLNALMYTDIGNGFERAGTIAYCETAELDQIISQTNTAFIVKNVGNIASVGIGTQITIENEIMVYQSYDTNTALLTVKRGALDSIPQMHSAGSVLYFADDFITVDSTEYVTSEVIEVKALTTTPSGILDIENVDAQQVEIHARAIRPYPPANIKINEEYWPIELETDLVLTWVDRNRVQQTGGSILGWFDSGVMIEQDTQTHLILTQFDENDVELATTNANVTGTTNYTMPISLMQADTRTVEIVLKTVRDGYECLNPFIHIVELSQFFSAPFDLTVEFKND</sequence>
<dbReference type="OrthoDB" id="5917852at2"/>
<proteinExistence type="predicted"/>
<evidence type="ECO:0008006" key="3">
    <source>
        <dbReference type="Google" id="ProtNLM"/>
    </source>
</evidence>
<accession>A0A1C3CV19</accession>
<name>A0A1C3CV19_9GAMM</name>
<comment type="caution">
    <text evidence="1">The sequence shown here is derived from an EMBL/GenBank/DDBJ whole genome shotgun (WGS) entry which is preliminary data.</text>
</comment>
<evidence type="ECO:0000313" key="2">
    <source>
        <dbReference type="Proteomes" id="UP000186553"/>
    </source>
</evidence>
<protein>
    <recommendedName>
        <fullName evidence="3">Tip attachment protein J domain-containing protein</fullName>
    </recommendedName>
</protein>
<dbReference type="Proteomes" id="UP000186553">
    <property type="component" value="Unassembled WGS sequence"/>
</dbReference>
<keyword evidence="2" id="KW-1185">Reference proteome</keyword>
<gene>
    <name evidence="1" type="ORF">BBP83_08475</name>
</gene>
<dbReference type="AlphaFoldDB" id="A0A1C3CV19"/>
<dbReference type="RefSeq" id="WP_068887887.1">
    <property type="nucleotide sequence ID" value="NZ_CBCRUU010000012.1"/>
</dbReference>
<reference evidence="1 2" key="1">
    <citation type="submission" date="2016-07" db="EMBL/GenBank/DDBJ databases">
        <title>Acinetobacter sp. ANC 4603.</title>
        <authorList>
            <person name="Radolfova-Krizova L."/>
            <person name="Nemec A."/>
        </authorList>
    </citation>
    <scope>NUCLEOTIDE SEQUENCE [LARGE SCALE GENOMIC DNA]</scope>
    <source>
        <strain evidence="1 2">ANC 4603</strain>
    </source>
</reference>
<dbReference type="EMBL" id="MBDL01000010">
    <property type="protein sequence ID" value="ODA12594.1"/>
    <property type="molecule type" value="Genomic_DNA"/>
</dbReference>